<evidence type="ECO:0000256" key="2">
    <source>
        <dbReference type="SAM" id="SignalP"/>
    </source>
</evidence>
<feature type="region of interest" description="Disordered" evidence="1">
    <location>
        <begin position="147"/>
        <end position="315"/>
    </location>
</feature>
<keyword evidence="4" id="KW-1185">Reference proteome</keyword>
<protein>
    <submittedName>
        <fullName evidence="3">Uncharacterized protein</fullName>
    </submittedName>
</protein>
<accession>A0ABP1PWL5</accession>
<dbReference type="EMBL" id="CAXLJM020000014">
    <property type="protein sequence ID" value="CAL8080243.1"/>
    <property type="molecule type" value="Genomic_DNA"/>
</dbReference>
<feature type="compositionally biased region" description="Basic and acidic residues" evidence="1">
    <location>
        <begin position="273"/>
        <end position="282"/>
    </location>
</feature>
<dbReference type="Proteomes" id="UP001642540">
    <property type="component" value="Unassembled WGS sequence"/>
</dbReference>
<gene>
    <name evidence="3" type="ORF">ODALV1_LOCUS4586</name>
</gene>
<evidence type="ECO:0000313" key="3">
    <source>
        <dbReference type="EMBL" id="CAL8080243.1"/>
    </source>
</evidence>
<sequence length="542" mass="58825">MFWCPPKVFASLIILLNTTDTAFLSPQQNAGQGSALLLIRKHLLISILLGQGPVLHKQLQKKNEEEDWKRKSINGSGRGLNKHVVGAYFRMKMGNINLFFILLSVLVIQALAAPVDLEPEPEPTGMNVDGIDLESFRDSVEAEPIQVVARESEVESPTAEDESDELEEQMLSDPDVIVLTSNQEKRSDLEDEDDSELDVSSRGLKLPPREAKQKPMPIGKPTKRPEHGVEGRSVEQLQDDLEDEDDSELDVSTRSLKKPLSGKKPKNPTTTPKPEHQVDGRSVEQVQLEDDDDGLASSEEEVSPLEERSIPSQGEQQLVLKPGSLWSQVKAAANAYNIPPCPTFEDFYRHKAETHASMKAEKRFKGDIRILLEHVGDSFHGVTKCMRRLIADLKLAVGISKMNRKTKKQIKLQQKLSQKTVKIVTAADIVAAKKKKAKAVSAADIAAKKKVVSAADAVADSKPQILSPGDAGVAALDNQNPAPEGLTEFDVPTKIGVADILPGAPLAAPQPEPGVDVAAPANAAASPSDPLPEAAENPVPIT</sequence>
<feature type="signal peptide" evidence="2">
    <location>
        <begin position="1"/>
        <end position="21"/>
    </location>
</feature>
<feature type="region of interest" description="Disordered" evidence="1">
    <location>
        <begin position="503"/>
        <end position="542"/>
    </location>
</feature>
<reference evidence="3 4" key="1">
    <citation type="submission" date="2024-08" db="EMBL/GenBank/DDBJ databases">
        <authorList>
            <person name="Cucini C."/>
            <person name="Frati F."/>
        </authorList>
    </citation>
    <scope>NUCLEOTIDE SEQUENCE [LARGE SCALE GENOMIC DNA]</scope>
</reference>
<feature type="compositionally biased region" description="Basic residues" evidence="1">
    <location>
        <begin position="255"/>
        <end position="266"/>
    </location>
</feature>
<comment type="caution">
    <text evidence="3">The sequence shown here is derived from an EMBL/GenBank/DDBJ whole genome shotgun (WGS) entry which is preliminary data.</text>
</comment>
<feature type="compositionally biased region" description="Low complexity" evidence="1">
    <location>
        <begin position="518"/>
        <end position="528"/>
    </location>
</feature>
<evidence type="ECO:0000313" key="4">
    <source>
        <dbReference type="Proteomes" id="UP001642540"/>
    </source>
</evidence>
<proteinExistence type="predicted"/>
<feature type="compositionally biased region" description="Acidic residues" evidence="1">
    <location>
        <begin position="287"/>
        <end position="304"/>
    </location>
</feature>
<feature type="compositionally biased region" description="Basic and acidic residues" evidence="1">
    <location>
        <begin position="223"/>
        <end position="233"/>
    </location>
</feature>
<name>A0ABP1PWL5_9HEXA</name>
<evidence type="ECO:0000256" key="1">
    <source>
        <dbReference type="SAM" id="MobiDB-lite"/>
    </source>
</evidence>
<feature type="chain" id="PRO_5046930066" evidence="2">
    <location>
        <begin position="22"/>
        <end position="542"/>
    </location>
</feature>
<feature type="compositionally biased region" description="Acidic residues" evidence="1">
    <location>
        <begin position="237"/>
        <end position="249"/>
    </location>
</feature>
<feature type="compositionally biased region" description="Acidic residues" evidence="1">
    <location>
        <begin position="158"/>
        <end position="170"/>
    </location>
</feature>
<organism evidence="3 4">
    <name type="scientific">Orchesella dallaii</name>
    <dbReference type="NCBI Taxonomy" id="48710"/>
    <lineage>
        <taxon>Eukaryota</taxon>
        <taxon>Metazoa</taxon>
        <taxon>Ecdysozoa</taxon>
        <taxon>Arthropoda</taxon>
        <taxon>Hexapoda</taxon>
        <taxon>Collembola</taxon>
        <taxon>Entomobryomorpha</taxon>
        <taxon>Entomobryoidea</taxon>
        <taxon>Orchesellidae</taxon>
        <taxon>Orchesellinae</taxon>
        <taxon>Orchesella</taxon>
    </lineage>
</organism>
<keyword evidence="2" id="KW-0732">Signal</keyword>